<dbReference type="Proteomes" id="UP000001396">
    <property type="component" value="Unassembled WGS sequence"/>
</dbReference>
<keyword evidence="2" id="KW-1185">Reference proteome</keyword>
<dbReference type="OMA" id="RMRDFTI"/>
<evidence type="ECO:0000313" key="1">
    <source>
        <dbReference type="EMBL" id="EFA77472.1"/>
    </source>
</evidence>
<proteinExistence type="predicted"/>
<dbReference type="AlphaFoldDB" id="D3BLM1"/>
<accession>D3BLM1</accession>
<dbReference type="InParanoid" id="D3BLM1"/>
<protein>
    <submittedName>
        <fullName evidence="1">Uncharacterized protein</fullName>
    </submittedName>
</protein>
<evidence type="ECO:0000313" key="2">
    <source>
        <dbReference type="Proteomes" id="UP000001396"/>
    </source>
</evidence>
<dbReference type="FunCoup" id="D3BLM1">
    <property type="interactions" value="169"/>
</dbReference>
<organism evidence="1 2">
    <name type="scientific">Heterostelium pallidum (strain ATCC 26659 / Pp 5 / PN500)</name>
    <name type="common">Cellular slime mold</name>
    <name type="synonym">Polysphondylium pallidum</name>
    <dbReference type="NCBI Taxonomy" id="670386"/>
    <lineage>
        <taxon>Eukaryota</taxon>
        <taxon>Amoebozoa</taxon>
        <taxon>Evosea</taxon>
        <taxon>Eumycetozoa</taxon>
        <taxon>Dictyostelia</taxon>
        <taxon>Acytosteliales</taxon>
        <taxon>Acytosteliaceae</taxon>
        <taxon>Heterostelium</taxon>
    </lineage>
</organism>
<reference evidence="1 2" key="1">
    <citation type="journal article" date="2011" name="Genome Res.">
        <title>Phylogeny-wide analysis of social amoeba genomes highlights ancient origins for complex intercellular communication.</title>
        <authorList>
            <person name="Heidel A.J."/>
            <person name="Lawal H.M."/>
            <person name="Felder M."/>
            <person name="Schilde C."/>
            <person name="Helps N.R."/>
            <person name="Tunggal B."/>
            <person name="Rivero F."/>
            <person name="John U."/>
            <person name="Schleicher M."/>
            <person name="Eichinger L."/>
            <person name="Platzer M."/>
            <person name="Noegel A.A."/>
            <person name="Schaap P."/>
            <person name="Gloeckner G."/>
        </authorList>
    </citation>
    <scope>NUCLEOTIDE SEQUENCE [LARGE SCALE GENOMIC DNA]</scope>
    <source>
        <strain evidence="2">ATCC 26659 / Pp 5 / PN500</strain>
    </source>
</reference>
<name>D3BLM1_HETP5</name>
<dbReference type="RefSeq" id="XP_020429600.1">
    <property type="nucleotide sequence ID" value="XM_020582819.1"/>
</dbReference>
<dbReference type="GeneID" id="31367541"/>
<comment type="caution">
    <text evidence="1">The sequence shown here is derived from an EMBL/GenBank/DDBJ whole genome shotgun (WGS) entry which is preliminary data.</text>
</comment>
<dbReference type="EMBL" id="ADBJ01000042">
    <property type="protein sequence ID" value="EFA77472.1"/>
    <property type="molecule type" value="Genomic_DNA"/>
</dbReference>
<sequence length="296" mass="33681">MTSLFKSSQFLLSQTATAQMRKNLLNPIMMVVHGNNFLDSLKTNNNTDSSKQILESIRITMQDEAKKKSEINAKEWLQNLHKKNGTEHLSLSRCNSPFSAKKQAPAPVSNPELVLVSSELNDKSHQSWKFTNDAGPEGKICLTANPRAPVNDYLLWKKIALGDVRERFKEALERMRDFTILNIHQMDLIPKSSQMTFLNNLAEAENFIHMDVMLSTKKDLDRLYDFLNLPRDYGLNPSQVRVALQILNATALAWIDMPISRPSSSNQALNTEYIKLSKELYESLLDSMICSANYIE</sequence>
<gene>
    <name evidence="1" type="ORF">PPL_12074</name>
</gene>